<feature type="region of interest" description="Disordered" evidence="5">
    <location>
        <begin position="474"/>
        <end position="540"/>
    </location>
</feature>
<dbReference type="PANTHER" id="PTHR19321">
    <property type="entry name" value="PROTEIN REGULATOR OF CYTOKINESIS 1 PRC1-RELATED"/>
    <property type="match status" value="1"/>
</dbReference>
<evidence type="ECO:0000256" key="2">
    <source>
        <dbReference type="ARBA" id="ARBA00006187"/>
    </source>
</evidence>
<dbReference type="GO" id="GO:0005819">
    <property type="term" value="C:spindle"/>
    <property type="evidence" value="ECO:0007669"/>
    <property type="project" value="TreeGrafter"/>
</dbReference>
<evidence type="ECO:0000313" key="7">
    <source>
        <dbReference type="Proteomes" id="UP000796880"/>
    </source>
</evidence>
<evidence type="ECO:0000256" key="1">
    <source>
        <dbReference type="ARBA" id="ARBA00004245"/>
    </source>
</evidence>
<dbReference type="InterPro" id="IPR007145">
    <property type="entry name" value="MAP65_Ase1_PRC1"/>
</dbReference>
<keyword evidence="3" id="KW-0493">Microtubule</keyword>
<dbReference type="GO" id="GO:0005874">
    <property type="term" value="C:microtubule"/>
    <property type="evidence" value="ECO:0007669"/>
    <property type="project" value="UniProtKB-KW"/>
</dbReference>
<evidence type="ECO:0000256" key="3">
    <source>
        <dbReference type="ARBA" id="ARBA00022701"/>
    </source>
</evidence>
<accession>A0A8K0HAQ7</accession>
<proteinExistence type="inferred from homology"/>
<keyword evidence="7" id="KW-1185">Reference proteome</keyword>
<dbReference type="GO" id="GO:0005737">
    <property type="term" value="C:cytoplasm"/>
    <property type="evidence" value="ECO:0007669"/>
    <property type="project" value="TreeGrafter"/>
</dbReference>
<sequence>MAPSLSPSRTTCASLLHELQIIWNEIGETETERDKMLLQLEQECLDIYRKKVEQTRKYRADLFKSLADFKAEITAIASALGEHASSSWGRGTLKDQLSAVKPFLEDLRSRKIERVEEFSETQSLIVQIRAEIAGNGQPKNNADSQLNEHDLTVKRLGELKSYLKELQSEKVLRLQKVNSHLSTIHELSVVMSIDFLQTVHEVHPNFSDPSNDQSKSISNETLARLTDVINSLKQEKQQRLQKLQYLGGKLREMWNLMDTPVDEQKRFEHVTSLISASFDGVSEPGCLALEVLEQTEVEVERLKILKVSKMKELIFERQNELEEIYKGVHLDVNTDAARQMLSDLIDSGNVDLSDLLSNMDDHIAKAKEQALSRKDILDKVQKWKLASEEEKWLDDYEKDENRYSAGRGAHKNLKRAEKARILVSKIPSIVESLTSKVKAWELEKGVPFLYDKVPLLNNLEEYAVQCQEREEEKRKSREQKRLQEQLAAEHEARFGSRSTTKKPLGQSTNANTMVGTPIGRRTATPLGRHGVSAGKERRESGRVNNIIPVNYVALPKDDSSIS</sequence>
<evidence type="ECO:0000256" key="4">
    <source>
        <dbReference type="ARBA" id="ARBA00023212"/>
    </source>
</evidence>
<evidence type="ECO:0000256" key="5">
    <source>
        <dbReference type="SAM" id="MobiDB-lite"/>
    </source>
</evidence>
<feature type="compositionally biased region" description="Polar residues" evidence="5">
    <location>
        <begin position="505"/>
        <end position="514"/>
    </location>
</feature>
<dbReference type="OrthoDB" id="642895at2759"/>
<keyword evidence="4" id="KW-0206">Cytoskeleton</keyword>
<reference evidence="6" key="1">
    <citation type="submission" date="2020-03" db="EMBL/GenBank/DDBJ databases">
        <title>A high-quality chromosome-level genome assembly of a woody plant with both climbing and erect habits, Rhamnella rubrinervis.</title>
        <authorList>
            <person name="Lu Z."/>
            <person name="Yang Y."/>
            <person name="Zhu X."/>
            <person name="Sun Y."/>
        </authorList>
    </citation>
    <scope>NUCLEOTIDE SEQUENCE</scope>
    <source>
        <strain evidence="6">BYM</strain>
        <tissue evidence="6">Leaf</tissue>
    </source>
</reference>
<dbReference type="Pfam" id="PF03999">
    <property type="entry name" value="MAP65_ASE1"/>
    <property type="match status" value="1"/>
</dbReference>
<feature type="compositionally biased region" description="Basic and acidic residues" evidence="5">
    <location>
        <begin position="474"/>
        <end position="494"/>
    </location>
</feature>
<gene>
    <name evidence="6" type="ORF">FNV43_RR09462</name>
</gene>
<protein>
    <recommendedName>
        <fullName evidence="8">65-kDa microtubule-associated protein 5</fullName>
    </recommendedName>
</protein>
<dbReference type="GO" id="GO:0008017">
    <property type="term" value="F:microtubule binding"/>
    <property type="evidence" value="ECO:0007669"/>
    <property type="project" value="InterPro"/>
</dbReference>
<comment type="caution">
    <text evidence="6">The sequence shown here is derived from an EMBL/GenBank/DDBJ whole genome shotgun (WGS) entry which is preliminary data.</text>
</comment>
<name>A0A8K0HAQ7_9ROSA</name>
<organism evidence="6 7">
    <name type="scientific">Rhamnella rubrinervis</name>
    <dbReference type="NCBI Taxonomy" id="2594499"/>
    <lineage>
        <taxon>Eukaryota</taxon>
        <taxon>Viridiplantae</taxon>
        <taxon>Streptophyta</taxon>
        <taxon>Embryophyta</taxon>
        <taxon>Tracheophyta</taxon>
        <taxon>Spermatophyta</taxon>
        <taxon>Magnoliopsida</taxon>
        <taxon>eudicotyledons</taxon>
        <taxon>Gunneridae</taxon>
        <taxon>Pentapetalae</taxon>
        <taxon>rosids</taxon>
        <taxon>fabids</taxon>
        <taxon>Rosales</taxon>
        <taxon>Rhamnaceae</taxon>
        <taxon>rhamnoid group</taxon>
        <taxon>Rhamneae</taxon>
        <taxon>Rhamnella</taxon>
    </lineage>
</organism>
<evidence type="ECO:0008006" key="8">
    <source>
        <dbReference type="Google" id="ProtNLM"/>
    </source>
</evidence>
<dbReference type="GO" id="GO:0000226">
    <property type="term" value="P:microtubule cytoskeleton organization"/>
    <property type="evidence" value="ECO:0007669"/>
    <property type="project" value="InterPro"/>
</dbReference>
<dbReference type="EMBL" id="VOIH02000004">
    <property type="protein sequence ID" value="KAF3448749.1"/>
    <property type="molecule type" value="Genomic_DNA"/>
</dbReference>
<dbReference type="PANTHER" id="PTHR19321:SF4">
    <property type="entry name" value="65-KDA MICROTUBULE-ASSOCIATED PROTEIN 5"/>
    <property type="match status" value="1"/>
</dbReference>
<keyword evidence="4" id="KW-0963">Cytoplasm</keyword>
<dbReference type="Proteomes" id="UP000796880">
    <property type="component" value="Unassembled WGS sequence"/>
</dbReference>
<dbReference type="AlphaFoldDB" id="A0A8K0HAQ7"/>
<comment type="subcellular location">
    <subcellularLocation>
        <location evidence="1">Cytoplasm</location>
        <location evidence="1">Cytoskeleton</location>
    </subcellularLocation>
</comment>
<evidence type="ECO:0000313" key="6">
    <source>
        <dbReference type="EMBL" id="KAF3448749.1"/>
    </source>
</evidence>
<dbReference type="Gene3D" id="1.20.58.1520">
    <property type="match status" value="1"/>
</dbReference>
<comment type="similarity">
    <text evidence="2">Belongs to the MAP65/ASE1 family.</text>
</comment>